<dbReference type="Proteomes" id="UP001500893">
    <property type="component" value="Unassembled WGS sequence"/>
</dbReference>
<organism evidence="3 4">
    <name type="scientific">Streptomyces rameus</name>
    <dbReference type="NCBI Taxonomy" id="68261"/>
    <lineage>
        <taxon>Bacteria</taxon>
        <taxon>Bacillati</taxon>
        <taxon>Actinomycetota</taxon>
        <taxon>Actinomycetes</taxon>
        <taxon>Kitasatosporales</taxon>
        <taxon>Streptomycetaceae</taxon>
        <taxon>Streptomyces</taxon>
    </lineage>
</organism>
<feature type="domain" description="Beta-galactosidase" evidence="2">
    <location>
        <begin position="57"/>
        <end position="141"/>
    </location>
</feature>
<dbReference type="EMBL" id="BAAAVM010000054">
    <property type="protein sequence ID" value="GAA3148920.1"/>
    <property type="molecule type" value="Genomic_DNA"/>
</dbReference>
<accession>A0ABP6NIJ6</accession>
<comment type="caution">
    <text evidence="3">The sequence shown here is derived from an EMBL/GenBank/DDBJ whole genome shotgun (WGS) entry which is preliminary data.</text>
</comment>
<evidence type="ECO:0000313" key="4">
    <source>
        <dbReference type="Proteomes" id="UP001500893"/>
    </source>
</evidence>
<gene>
    <name evidence="3" type="ORF">GCM10010521_40340</name>
</gene>
<evidence type="ECO:0000256" key="1">
    <source>
        <dbReference type="SAM" id="MobiDB-lite"/>
    </source>
</evidence>
<keyword evidence="4" id="KW-1185">Reference proteome</keyword>
<reference evidence="4" key="1">
    <citation type="journal article" date="2019" name="Int. J. Syst. Evol. Microbiol.">
        <title>The Global Catalogue of Microorganisms (GCM) 10K type strain sequencing project: providing services to taxonomists for standard genome sequencing and annotation.</title>
        <authorList>
            <consortium name="The Broad Institute Genomics Platform"/>
            <consortium name="The Broad Institute Genome Sequencing Center for Infectious Disease"/>
            <person name="Wu L."/>
            <person name="Ma J."/>
        </authorList>
    </citation>
    <scope>NUCLEOTIDE SEQUENCE [LARGE SCALE GENOMIC DNA]</scope>
    <source>
        <strain evidence="4">JCM 11574</strain>
    </source>
</reference>
<sequence>MRRVSDGTPAGPAGPGPDDDRVAGPGRRRAYGGDSGERAEREAADPVRIRCYRHEGIVVANHQRARGLRWLAATWELSSSDGRTLAALAELPDLRPGETAAVPVPLRLPQDGGEVWLTLRVLAGEDRPGLPRGTELCAPRVRLRTAAGTPAPRAPGVALGADRSTAVPSGELPRAARDFPCYTS</sequence>
<dbReference type="InterPro" id="IPR032312">
    <property type="entry name" value="LacZ_4"/>
</dbReference>
<dbReference type="InterPro" id="IPR036156">
    <property type="entry name" value="Beta-gal/glucu_dom_sf"/>
</dbReference>
<name>A0ABP6NIJ6_9ACTN</name>
<dbReference type="SUPFAM" id="SSF49303">
    <property type="entry name" value="beta-Galactosidase/glucuronidase domain"/>
    <property type="match status" value="1"/>
</dbReference>
<dbReference type="Gene3D" id="2.60.40.10">
    <property type="entry name" value="Immunoglobulins"/>
    <property type="match status" value="1"/>
</dbReference>
<feature type="region of interest" description="Disordered" evidence="1">
    <location>
        <begin position="1"/>
        <end position="43"/>
    </location>
</feature>
<feature type="compositionally biased region" description="Low complexity" evidence="1">
    <location>
        <begin position="1"/>
        <end position="11"/>
    </location>
</feature>
<protein>
    <recommendedName>
        <fullName evidence="2">Beta-galactosidase domain-containing protein</fullName>
    </recommendedName>
</protein>
<evidence type="ECO:0000259" key="2">
    <source>
        <dbReference type="Pfam" id="PF16353"/>
    </source>
</evidence>
<feature type="compositionally biased region" description="Low complexity" evidence="1">
    <location>
        <begin position="147"/>
        <end position="156"/>
    </location>
</feature>
<proteinExistence type="predicted"/>
<dbReference type="Pfam" id="PF16353">
    <property type="entry name" value="LacZ_4"/>
    <property type="match status" value="1"/>
</dbReference>
<feature type="region of interest" description="Disordered" evidence="1">
    <location>
        <begin position="147"/>
        <end position="184"/>
    </location>
</feature>
<evidence type="ECO:0000313" key="3">
    <source>
        <dbReference type="EMBL" id="GAA3148920.1"/>
    </source>
</evidence>
<dbReference type="InterPro" id="IPR013783">
    <property type="entry name" value="Ig-like_fold"/>
</dbReference>